<dbReference type="EMBL" id="JBHTIU010000027">
    <property type="protein sequence ID" value="MFD0869036.1"/>
    <property type="molecule type" value="Genomic_DNA"/>
</dbReference>
<dbReference type="SFLD" id="SFLDG01140">
    <property type="entry name" value="C2.B:_Phosphomannomutase_and_P"/>
    <property type="match status" value="1"/>
</dbReference>
<dbReference type="EC" id="3.1.3.-" evidence="1"/>
<evidence type="ECO:0000313" key="2">
    <source>
        <dbReference type="Proteomes" id="UP001597120"/>
    </source>
</evidence>
<proteinExistence type="predicted"/>
<comment type="caution">
    <text evidence="1">The sequence shown here is derived from an EMBL/GenBank/DDBJ whole genome shotgun (WGS) entry which is preliminary data.</text>
</comment>
<dbReference type="SUPFAM" id="SSF56784">
    <property type="entry name" value="HAD-like"/>
    <property type="match status" value="1"/>
</dbReference>
<organism evidence="1 2">
    <name type="scientific">Paenibacillus residui</name>
    <dbReference type="NCBI Taxonomy" id="629724"/>
    <lineage>
        <taxon>Bacteria</taxon>
        <taxon>Bacillati</taxon>
        <taxon>Bacillota</taxon>
        <taxon>Bacilli</taxon>
        <taxon>Bacillales</taxon>
        <taxon>Paenibacillaceae</taxon>
        <taxon>Paenibacillus</taxon>
    </lineage>
</organism>
<gene>
    <name evidence="1" type="ORF">ACFQ03_07730</name>
</gene>
<dbReference type="Gene3D" id="3.30.1240.10">
    <property type="match status" value="1"/>
</dbReference>
<dbReference type="InterPro" id="IPR036412">
    <property type="entry name" value="HAD-like_sf"/>
</dbReference>
<dbReference type="SFLD" id="SFLDS00003">
    <property type="entry name" value="Haloacid_Dehalogenase"/>
    <property type="match status" value="1"/>
</dbReference>
<dbReference type="PANTHER" id="PTHR10000:SF8">
    <property type="entry name" value="HAD SUPERFAMILY HYDROLASE-LIKE, TYPE 3"/>
    <property type="match status" value="1"/>
</dbReference>
<name>A0ABW3D7T4_9BACL</name>
<sequence length="273" mass="30054">MDKTIKLIVSDLDGTLLSEEHRVTESVLRAVNSFTAAGGLFTIATGRTAISARQTIEQLNLTLPMILCNGSVIADRHKVWQQATLAVKELIPFLLEADRQGLSVILFQETGMGTVRRTEDVARFEERENVHCRQADLESSAWVESMVQKILVIGSMGKIRSLWENQPSELQEAYSTVQSEDDFFEVLPANQSKGRALQTLLGLLGIDRSEVMAIGNQMNDLDMLEYAGIGVAVANSHPELKSRADYVCSGSCGDGVVEAIETFCTKRMRSGKE</sequence>
<keyword evidence="2" id="KW-1185">Reference proteome</keyword>
<dbReference type="InterPro" id="IPR000150">
    <property type="entry name" value="Cof"/>
</dbReference>
<dbReference type="CDD" id="cd07516">
    <property type="entry name" value="HAD_Pase"/>
    <property type="match status" value="1"/>
</dbReference>
<evidence type="ECO:0000313" key="1">
    <source>
        <dbReference type="EMBL" id="MFD0869036.1"/>
    </source>
</evidence>
<accession>A0ABW3D7T4</accession>
<dbReference type="InterPro" id="IPR006379">
    <property type="entry name" value="HAD-SF_hydro_IIB"/>
</dbReference>
<protein>
    <submittedName>
        <fullName evidence="1">Cof-type HAD-IIB family hydrolase</fullName>
        <ecNumber evidence="1">3.1.3.-</ecNumber>
    </submittedName>
</protein>
<dbReference type="Proteomes" id="UP001597120">
    <property type="component" value="Unassembled WGS sequence"/>
</dbReference>
<dbReference type="PANTHER" id="PTHR10000">
    <property type="entry name" value="PHOSPHOSERINE PHOSPHATASE"/>
    <property type="match status" value="1"/>
</dbReference>
<dbReference type="Pfam" id="PF08282">
    <property type="entry name" value="Hydrolase_3"/>
    <property type="match status" value="1"/>
</dbReference>
<dbReference type="GO" id="GO:0016787">
    <property type="term" value="F:hydrolase activity"/>
    <property type="evidence" value="ECO:0007669"/>
    <property type="project" value="UniProtKB-KW"/>
</dbReference>
<dbReference type="InterPro" id="IPR023214">
    <property type="entry name" value="HAD_sf"/>
</dbReference>
<dbReference type="PROSITE" id="PS01228">
    <property type="entry name" value="COF_1"/>
    <property type="match status" value="1"/>
</dbReference>
<reference evidence="2" key="1">
    <citation type="journal article" date="2019" name="Int. J. Syst. Evol. Microbiol.">
        <title>The Global Catalogue of Microorganisms (GCM) 10K type strain sequencing project: providing services to taxonomists for standard genome sequencing and annotation.</title>
        <authorList>
            <consortium name="The Broad Institute Genomics Platform"/>
            <consortium name="The Broad Institute Genome Sequencing Center for Infectious Disease"/>
            <person name="Wu L."/>
            <person name="Ma J."/>
        </authorList>
    </citation>
    <scope>NUCLEOTIDE SEQUENCE [LARGE SCALE GENOMIC DNA]</scope>
    <source>
        <strain evidence="2">CCUG 57263</strain>
    </source>
</reference>
<dbReference type="NCBIfam" id="TIGR00099">
    <property type="entry name" value="Cof-subfamily"/>
    <property type="match status" value="1"/>
</dbReference>
<dbReference type="NCBIfam" id="TIGR01484">
    <property type="entry name" value="HAD-SF-IIB"/>
    <property type="match status" value="1"/>
</dbReference>
<dbReference type="Gene3D" id="3.40.50.1000">
    <property type="entry name" value="HAD superfamily/HAD-like"/>
    <property type="match status" value="1"/>
</dbReference>
<keyword evidence="1" id="KW-0378">Hydrolase</keyword>
<dbReference type="RefSeq" id="WP_144932700.1">
    <property type="nucleotide sequence ID" value="NZ_JBHTIU010000027.1"/>
</dbReference>